<reference evidence="5" key="1">
    <citation type="journal article" date="2019" name="Int. J. Syst. Evol. Microbiol.">
        <title>The Global Catalogue of Microorganisms (GCM) 10K type strain sequencing project: providing services to taxonomists for standard genome sequencing and annotation.</title>
        <authorList>
            <consortium name="The Broad Institute Genomics Platform"/>
            <consortium name="The Broad Institute Genome Sequencing Center for Infectious Disease"/>
            <person name="Wu L."/>
            <person name="Ma J."/>
        </authorList>
    </citation>
    <scope>NUCLEOTIDE SEQUENCE [LARGE SCALE GENOMIC DNA]</scope>
    <source>
        <strain evidence="5">JCM 17137</strain>
    </source>
</reference>
<keyword evidence="2" id="KW-1133">Transmembrane helix</keyword>
<feature type="region of interest" description="Disordered" evidence="1">
    <location>
        <begin position="142"/>
        <end position="170"/>
    </location>
</feature>
<evidence type="ECO:0000259" key="3">
    <source>
        <dbReference type="Pfam" id="PF23636"/>
    </source>
</evidence>
<keyword evidence="2" id="KW-0812">Transmembrane</keyword>
<sequence length="170" mass="17722">MSMNAFKANAGGAFAEAILFIVGIVNVIQGIVAMATPGYFFVAGTDMLLFGFVPWGVIMTVLGVLLVLAGFALLTGQRWARTTAVVLAGLNVIGQLMFLVASPFWSAIIIAISVLAIYALTSGWGAGAAETYREATAYRSGRADAASRVGTETSGERGVPTARSGEQPKR</sequence>
<evidence type="ECO:0000256" key="2">
    <source>
        <dbReference type="SAM" id="Phobius"/>
    </source>
</evidence>
<feature type="domain" description="DUF7144" evidence="3">
    <location>
        <begin position="13"/>
        <end position="123"/>
    </location>
</feature>
<feature type="transmembrane region" description="Helical" evidence="2">
    <location>
        <begin position="82"/>
        <end position="101"/>
    </location>
</feature>
<keyword evidence="2" id="KW-0472">Membrane</keyword>
<accession>A0ABP7EZ49</accession>
<dbReference type="InterPro" id="IPR055568">
    <property type="entry name" value="DUF7144"/>
</dbReference>
<feature type="transmembrane region" description="Helical" evidence="2">
    <location>
        <begin position="52"/>
        <end position="75"/>
    </location>
</feature>
<protein>
    <recommendedName>
        <fullName evidence="3">DUF7144 domain-containing protein</fullName>
    </recommendedName>
</protein>
<organism evidence="4 5">
    <name type="scientific">Salinactinospora qingdaonensis</name>
    <dbReference type="NCBI Taxonomy" id="702744"/>
    <lineage>
        <taxon>Bacteria</taxon>
        <taxon>Bacillati</taxon>
        <taxon>Actinomycetota</taxon>
        <taxon>Actinomycetes</taxon>
        <taxon>Streptosporangiales</taxon>
        <taxon>Nocardiopsidaceae</taxon>
        <taxon>Salinactinospora</taxon>
    </lineage>
</organism>
<dbReference type="RefSeq" id="WP_344967022.1">
    <property type="nucleotide sequence ID" value="NZ_BAABDD010000002.1"/>
</dbReference>
<feature type="transmembrane region" description="Helical" evidence="2">
    <location>
        <begin position="107"/>
        <end position="129"/>
    </location>
</feature>
<proteinExistence type="predicted"/>
<comment type="caution">
    <text evidence="4">The sequence shown here is derived from an EMBL/GenBank/DDBJ whole genome shotgun (WGS) entry which is preliminary data.</text>
</comment>
<evidence type="ECO:0000313" key="5">
    <source>
        <dbReference type="Proteomes" id="UP001500908"/>
    </source>
</evidence>
<feature type="transmembrane region" description="Helical" evidence="2">
    <location>
        <begin position="12"/>
        <end position="32"/>
    </location>
</feature>
<dbReference type="Pfam" id="PF23636">
    <property type="entry name" value="DUF7144"/>
    <property type="match status" value="1"/>
</dbReference>
<gene>
    <name evidence="4" type="ORF">GCM10022402_06140</name>
</gene>
<keyword evidence="5" id="KW-1185">Reference proteome</keyword>
<evidence type="ECO:0000256" key="1">
    <source>
        <dbReference type="SAM" id="MobiDB-lite"/>
    </source>
</evidence>
<dbReference type="EMBL" id="BAABDD010000002">
    <property type="protein sequence ID" value="GAA3728211.1"/>
    <property type="molecule type" value="Genomic_DNA"/>
</dbReference>
<name>A0ABP7EZ49_9ACTN</name>
<dbReference type="Proteomes" id="UP001500908">
    <property type="component" value="Unassembled WGS sequence"/>
</dbReference>
<evidence type="ECO:0000313" key="4">
    <source>
        <dbReference type="EMBL" id="GAA3728211.1"/>
    </source>
</evidence>